<evidence type="ECO:0000313" key="5">
    <source>
        <dbReference type="EMBL" id="WPJ95165.1"/>
    </source>
</evidence>
<reference evidence="5 6" key="1">
    <citation type="submission" date="2023-11" db="EMBL/GenBank/DDBJ databases">
        <title>Coraliomargarita sp. nov., isolated from marine algae.</title>
        <authorList>
            <person name="Lee J.K."/>
            <person name="Baek J.H."/>
            <person name="Kim J.M."/>
            <person name="Choi D.G."/>
            <person name="Jeon C.O."/>
        </authorList>
    </citation>
    <scope>NUCLEOTIDE SEQUENCE [LARGE SCALE GENOMIC DNA]</scope>
    <source>
        <strain evidence="5 6">J2-16</strain>
    </source>
</reference>
<sequence length="377" mass="42232">MKLPLLFILTIIGIKLSAAALEYDDAANQSIRARPLFNKADTNNDWKLTAQDGVDPAQLSALDTNKDGVVTYQEYSNNLDIPYEPWNGEVLRNIVYKRKDGRTLLMDIYRKSSTPSTAQPVLYFVHGGGWSGGIKEPNQRMLELFQRATESGFSCVAVNYRLVRNWDLNDPVIMRDCVIDVKDGLRFLKKNAEELRVNPDKVIVIGFSAGGHLAQMLNYTEPTDFKGATTLANYSIKPAGGISWYGPSDFTEDKLFESDDAVHLKFKPGSWQKLVDKTSVPLTYATATPHQKDLLKEVSPTTYIDASDPPMLALHGTIDPVISFHHLEHLKEVANSKGAPIQTIAVENAPHGWYGKNLSPQWPDLLDHMVDFMQRIR</sequence>
<dbReference type="InterPro" id="IPR050300">
    <property type="entry name" value="GDXG_lipolytic_enzyme"/>
</dbReference>
<gene>
    <name evidence="5" type="ORF">SH580_17220</name>
</gene>
<dbReference type="EMBL" id="CP138858">
    <property type="protein sequence ID" value="WPJ95165.1"/>
    <property type="molecule type" value="Genomic_DNA"/>
</dbReference>
<dbReference type="InterPro" id="IPR011992">
    <property type="entry name" value="EF-hand-dom_pair"/>
</dbReference>
<protein>
    <submittedName>
        <fullName evidence="5">Alpha/beta hydrolase fold domain-containing protein</fullName>
    </submittedName>
</protein>
<dbReference type="PROSITE" id="PS00018">
    <property type="entry name" value="EF_HAND_1"/>
    <property type="match status" value="1"/>
</dbReference>
<feature type="signal peptide" evidence="3">
    <location>
        <begin position="1"/>
        <end position="20"/>
    </location>
</feature>
<dbReference type="SUPFAM" id="SSF53474">
    <property type="entry name" value="alpha/beta-Hydrolases"/>
    <property type="match status" value="1"/>
</dbReference>
<organism evidence="5 6">
    <name type="scientific">Coraliomargarita algicola</name>
    <dbReference type="NCBI Taxonomy" id="3092156"/>
    <lineage>
        <taxon>Bacteria</taxon>
        <taxon>Pseudomonadati</taxon>
        <taxon>Verrucomicrobiota</taxon>
        <taxon>Opitutia</taxon>
        <taxon>Puniceicoccales</taxon>
        <taxon>Coraliomargaritaceae</taxon>
        <taxon>Coraliomargarita</taxon>
    </lineage>
</organism>
<dbReference type="PANTHER" id="PTHR48081">
    <property type="entry name" value="AB HYDROLASE SUPERFAMILY PROTEIN C4A8.06C"/>
    <property type="match status" value="1"/>
</dbReference>
<dbReference type="Proteomes" id="UP001324993">
    <property type="component" value="Chromosome"/>
</dbReference>
<dbReference type="PANTHER" id="PTHR48081:SF30">
    <property type="entry name" value="ACETYL-HYDROLASE LIPR-RELATED"/>
    <property type="match status" value="1"/>
</dbReference>
<name>A0ABZ0RK59_9BACT</name>
<dbReference type="GO" id="GO:0016787">
    <property type="term" value="F:hydrolase activity"/>
    <property type="evidence" value="ECO:0007669"/>
    <property type="project" value="UniProtKB-KW"/>
</dbReference>
<accession>A0ABZ0RK59</accession>
<evidence type="ECO:0000256" key="3">
    <source>
        <dbReference type="SAM" id="SignalP"/>
    </source>
</evidence>
<keyword evidence="6" id="KW-1185">Reference proteome</keyword>
<dbReference type="Gene3D" id="3.40.50.1820">
    <property type="entry name" value="alpha/beta hydrolase"/>
    <property type="match status" value="1"/>
</dbReference>
<dbReference type="InterPro" id="IPR018247">
    <property type="entry name" value="EF_Hand_1_Ca_BS"/>
</dbReference>
<evidence type="ECO:0000259" key="4">
    <source>
        <dbReference type="Pfam" id="PF20434"/>
    </source>
</evidence>
<proteinExistence type="inferred from homology"/>
<evidence type="ECO:0000256" key="1">
    <source>
        <dbReference type="ARBA" id="ARBA00010515"/>
    </source>
</evidence>
<evidence type="ECO:0000313" key="6">
    <source>
        <dbReference type="Proteomes" id="UP001324993"/>
    </source>
</evidence>
<feature type="chain" id="PRO_5047235453" evidence="3">
    <location>
        <begin position="21"/>
        <end position="377"/>
    </location>
</feature>
<dbReference type="InterPro" id="IPR049492">
    <property type="entry name" value="BD-FAE-like_dom"/>
</dbReference>
<dbReference type="SUPFAM" id="SSF47473">
    <property type="entry name" value="EF-hand"/>
    <property type="match status" value="1"/>
</dbReference>
<keyword evidence="3" id="KW-0732">Signal</keyword>
<evidence type="ECO:0000256" key="2">
    <source>
        <dbReference type="ARBA" id="ARBA00022801"/>
    </source>
</evidence>
<keyword evidence="2 5" id="KW-0378">Hydrolase</keyword>
<feature type="domain" description="BD-FAE-like" evidence="4">
    <location>
        <begin position="106"/>
        <end position="332"/>
    </location>
</feature>
<comment type="similarity">
    <text evidence="1">Belongs to the 'GDXG' lipolytic enzyme family.</text>
</comment>
<dbReference type="RefSeq" id="WP_319832058.1">
    <property type="nucleotide sequence ID" value="NZ_CP138858.1"/>
</dbReference>
<dbReference type="Pfam" id="PF20434">
    <property type="entry name" value="BD-FAE"/>
    <property type="match status" value="1"/>
</dbReference>
<dbReference type="InterPro" id="IPR029058">
    <property type="entry name" value="AB_hydrolase_fold"/>
</dbReference>